<feature type="transmembrane region" description="Helical" evidence="8">
    <location>
        <begin position="235"/>
        <end position="252"/>
    </location>
</feature>
<dbReference type="EMBL" id="CP155571">
    <property type="protein sequence ID" value="XFO74316.1"/>
    <property type="molecule type" value="Genomic_DNA"/>
</dbReference>
<keyword evidence="10" id="KW-1185">Reference proteome</keyword>
<organism evidence="9 10">
    <name type="scientific">Sporomusa acidovorans (strain ATCC 49682 / DSM 3132 / Mol)</name>
    <dbReference type="NCBI Taxonomy" id="1123286"/>
    <lineage>
        <taxon>Bacteria</taxon>
        <taxon>Bacillati</taxon>
        <taxon>Bacillota</taxon>
        <taxon>Negativicutes</taxon>
        <taxon>Selenomonadales</taxon>
        <taxon>Sporomusaceae</taxon>
        <taxon>Sporomusa</taxon>
    </lineage>
</organism>
<comment type="subcellular location">
    <subcellularLocation>
        <location evidence="1 8">Cell membrane</location>
        <topology evidence="1 8">Multi-pass membrane protein</topology>
    </subcellularLocation>
</comment>
<feature type="transmembrane region" description="Helical" evidence="8">
    <location>
        <begin position="206"/>
        <end position="223"/>
    </location>
</feature>
<keyword evidence="7 8" id="KW-0472">Membrane</keyword>
<gene>
    <name evidence="9" type="ORF">SPACI_044260</name>
</gene>
<feature type="transmembrane region" description="Helical" evidence="8">
    <location>
        <begin position="41"/>
        <end position="60"/>
    </location>
</feature>
<dbReference type="PANTHER" id="PTHR30269:SF37">
    <property type="entry name" value="MEMBRANE TRANSPORTER PROTEIN"/>
    <property type="match status" value="1"/>
</dbReference>
<dbReference type="PANTHER" id="PTHR30269">
    <property type="entry name" value="TRANSMEMBRANE PROTEIN YFCA"/>
    <property type="match status" value="1"/>
</dbReference>
<evidence type="ECO:0000256" key="8">
    <source>
        <dbReference type="RuleBase" id="RU363041"/>
    </source>
</evidence>
<dbReference type="Proteomes" id="UP000216052">
    <property type="component" value="Chromosome"/>
</dbReference>
<keyword evidence="4 8" id="KW-1003">Cell membrane</keyword>
<evidence type="ECO:0000256" key="7">
    <source>
        <dbReference type="ARBA" id="ARBA00023136"/>
    </source>
</evidence>
<accession>A0ABZ3J873</accession>
<feature type="transmembrane region" description="Helical" evidence="8">
    <location>
        <begin position="175"/>
        <end position="194"/>
    </location>
</feature>
<keyword evidence="6 8" id="KW-1133">Transmembrane helix</keyword>
<evidence type="ECO:0000256" key="4">
    <source>
        <dbReference type="ARBA" id="ARBA00022475"/>
    </source>
</evidence>
<dbReference type="Pfam" id="PF01925">
    <property type="entry name" value="TauE"/>
    <property type="match status" value="1"/>
</dbReference>
<protein>
    <recommendedName>
        <fullName evidence="8">Probable membrane transporter protein</fullName>
    </recommendedName>
</protein>
<evidence type="ECO:0000313" key="9">
    <source>
        <dbReference type="EMBL" id="XFO74316.1"/>
    </source>
</evidence>
<evidence type="ECO:0000313" key="10">
    <source>
        <dbReference type="Proteomes" id="UP000216052"/>
    </source>
</evidence>
<reference evidence="9" key="1">
    <citation type="submission" date="2024-05" db="EMBL/GenBank/DDBJ databases">
        <title>Isolation and characterization of Sporomusa carbonis sp. nov., a carboxydotrophic hydrogenogen in the genus of Sporomusa isolated from a charcoal burning pile.</title>
        <authorList>
            <person name="Boeer T."/>
            <person name="Rosenbaum F."/>
            <person name="Eysell L."/>
            <person name="Mueller V."/>
            <person name="Daniel R."/>
            <person name="Poehlein A."/>
        </authorList>
    </citation>
    <scope>NUCLEOTIDE SEQUENCE [LARGE SCALE GENOMIC DNA]</scope>
    <source>
        <strain evidence="9">DSM 3132</strain>
    </source>
</reference>
<evidence type="ECO:0000256" key="6">
    <source>
        <dbReference type="ARBA" id="ARBA00022989"/>
    </source>
</evidence>
<dbReference type="InterPro" id="IPR002781">
    <property type="entry name" value="TM_pro_TauE-like"/>
</dbReference>
<feature type="transmembrane region" description="Helical" evidence="8">
    <location>
        <begin position="72"/>
        <end position="91"/>
    </location>
</feature>
<evidence type="ECO:0000256" key="2">
    <source>
        <dbReference type="ARBA" id="ARBA00009142"/>
    </source>
</evidence>
<feature type="transmembrane region" description="Helical" evidence="8">
    <location>
        <begin position="97"/>
        <end position="119"/>
    </location>
</feature>
<feature type="transmembrane region" description="Helical" evidence="8">
    <location>
        <begin position="140"/>
        <end position="169"/>
    </location>
</feature>
<evidence type="ECO:0000256" key="1">
    <source>
        <dbReference type="ARBA" id="ARBA00004651"/>
    </source>
</evidence>
<keyword evidence="3" id="KW-0813">Transport</keyword>
<comment type="similarity">
    <text evidence="2 8">Belongs to the 4-toluene sulfonate uptake permease (TSUP) (TC 2.A.102) family.</text>
</comment>
<dbReference type="InterPro" id="IPR052017">
    <property type="entry name" value="TSUP"/>
</dbReference>
<keyword evidence="5 8" id="KW-0812">Transmembrane</keyword>
<name>A0ABZ3J873_SPOA4</name>
<dbReference type="RefSeq" id="WP_093794759.1">
    <property type="nucleotide sequence ID" value="NZ_CP155571.1"/>
</dbReference>
<evidence type="ECO:0000256" key="3">
    <source>
        <dbReference type="ARBA" id="ARBA00022448"/>
    </source>
</evidence>
<proteinExistence type="inferred from homology"/>
<evidence type="ECO:0000256" key="5">
    <source>
        <dbReference type="ARBA" id="ARBA00022692"/>
    </source>
</evidence>
<sequence length="253" mass="27982">MDVLSVVLFGIVVLATHFMEGITGFGCTVLALPFCIALAGINVAVPVLIVLAWLLCFYIVVIDFKKIIWKEYIKIISFVILGLPIGMWLFTSMPEKVLKTMLGVFMIVVALRGLYISYGSKHEKTNANNDMNKMTKVKKYLLNVLLFLGGIMHGAFSSGGPFVVIYASLALPDKSNFRATLCAMWVTLNLIMIFNNIRTGVMAGPVLDLIFWTLPFLAAGTLLGNYAHNNIKGETFIKLVYIVLLLSGIFMLK</sequence>